<sequence>MSAQEVPAARVISDFIGAVLPDLTDNDGIRLFLPRRPVEARNKIVGKFVRHIQPPTVRAGAQPAADNAVFIFNNIIYIG</sequence>
<dbReference type="EMBL" id="VSSQ01079355">
    <property type="protein sequence ID" value="MPN28898.1"/>
    <property type="molecule type" value="Genomic_DNA"/>
</dbReference>
<organism evidence="1">
    <name type="scientific">bioreactor metagenome</name>
    <dbReference type="NCBI Taxonomy" id="1076179"/>
    <lineage>
        <taxon>unclassified sequences</taxon>
        <taxon>metagenomes</taxon>
        <taxon>ecological metagenomes</taxon>
    </lineage>
</organism>
<proteinExistence type="predicted"/>
<reference evidence="1" key="1">
    <citation type="submission" date="2019-08" db="EMBL/GenBank/DDBJ databases">
        <authorList>
            <person name="Kucharzyk K."/>
            <person name="Murdoch R.W."/>
            <person name="Higgins S."/>
            <person name="Loffler F."/>
        </authorList>
    </citation>
    <scope>NUCLEOTIDE SEQUENCE</scope>
</reference>
<comment type="caution">
    <text evidence="1">The sequence shown here is derived from an EMBL/GenBank/DDBJ whole genome shotgun (WGS) entry which is preliminary data.</text>
</comment>
<accession>A0A645GPQ4</accession>
<name>A0A645GPQ4_9ZZZZ</name>
<evidence type="ECO:0000313" key="1">
    <source>
        <dbReference type="EMBL" id="MPN28898.1"/>
    </source>
</evidence>
<dbReference type="AlphaFoldDB" id="A0A645GPQ4"/>
<protein>
    <submittedName>
        <fullName evidence="1">Uncharacterized protein</fullName>
    </submittedName>
</protein>
<gene>
    <name evidence="1" type="ORF">SDC9_176343</name>
</gene>